<comment type="caution">
    <text evidence="2">The sequence shown here is derived from an EMBL/GenBank/DDBJ whole genome shotgun (WGS) entry which is preliminary data.</text>
</comment>
<organism evidence="2 3">
    <name type="scientific">Antrodiella citrinella</name>
    <dbReference type="NCBI Taxonomy" id="2447956"/>
    <lineage>
        <taxon>Eukaryota</taxon>
        <taxon>Fungi</taxon>
        <taxon>Dikarya</taxon>
        <taxon>Basidiomycota</taxon>
        <taxon>Agaricomycotina</taxon>
        <taxon>Agaricomycetes</taxon>
        <taxon>Polyporales</taxon>
        <taxon>Steccherinaceae</taxon>
        <taxon>Antrodiella</taxon>
    </lineage>
</organism>
<dbReference type="Proteomes" id="UP000308730">
    <property type="component" value="Unassembled WGS sequence"/>
</dbReference>
<evidence type="ECO:0000313" key="3">
    <source>
        <dbReference type="Proteomes" id="UP000308730"/>
    </source>
</evidence>
<gene>
    <name evidence="2" type="ORF">EUX98_g7843</name>
</gene>
<dbReference type="AlphaFoldDB" id="A0A4S4ML31"/>
<dbReference type="EMBL" id="SGPM01000361">
    <property type="protein sequence ID" value="THH26345.1"/>
    <property type="molecule type" value="Genomic_DNA"/>
</dbReference>
<name>A0A4S4ML31_9APHY</name>
<feature type="coiled-coil region" evidence="1">
    <location>
        <begin position="91"/>
        <end position="125"/>
    </location>
</feature>
<protein>
    <submittedName>
        <fullName evidence="2">Uncharacterized protein</fullName>
    </submittedName>
</protein>
<proteinExistence type="predicted"/>
<reference evidence="2 3" key="1">
    <citation type="submission" date="2019-02" db="EMBL/GenBank/DDBJ databases">
        <title>Genome sequencing of the rare red list fungi Antrodiella citrinella (Flaviporus citrinellus).</title>
        <authorList>
            <person name="Buettner E."/>
            <person name="Kellner H."/>
        </authorList>
    </citation>
    <scope>NUCLEOTIDE SEQUENCE [LARGE SCALE GENOMIC DNA]</scope>
    <source>
        <strain evidence="2 3">DSM 108506</strain>
    </source>
</reference>
<evidence type="ECO:0000256" key="1">
    <source>
        <dbReference type="SAM" id="Coils"/>
    </source>
</evidence>
<evidence type="ECO:0000313" key="2">
    <source>
        <dbReference type="EMBL" id="THH26345.1"/>
    </source>
</evidence>
<accession>A0A4S4ML31</accession>
<keyword evidence="1" id="KW-0175">Coiled coil</keyword>
<sequence length="134" mass="15065">MIAPIEAAFSQQDAIRVYVANDGSEDAYDQAIKTALDRARDLQTLQSKIRDIETEKNAYDARDGHLQREVQYKGQIVGFLLNEGAKTSDLVNESKVRTEQLQTDLVRLKEKKQKLREELVALGGALSEIDDDDV</sequence>
<keyword evidence="3" id="KW-1185">Reference proteome</keyword>